<dbReference type="Proteomes" id="UP001234178">
    <property type="component" value="Unassembled WGS sequence"/>
</dbReference>
<proteinExistence type="predicted"/>
<reference evidence="1 2" key="1">
    <citation type="journal article" date="2023" name="Nucleic Acids Res.">
        <title>The hologenome of Daphnia magna reveals possible DNA methylation and microbiome-mediated evolution of the host genome.</title>
        <authorList>
            <person name="Chaturvedi A."/>
            <person name="Li X."/>
            <person name="Dhandapani V."/>
            <person name="Marshall H."/>
            <person name="Kissane S."/>
            <person name="Cuenca-Cambronero M."/>
            <person name="Asole G."/>
            <person name="Calvet F."/>
            <person name="Ruiz-Romero M."/>
            <person name="Marangio P."/>
            <person name="Guigo R."/>
            <person name="Rago D."/>
            <person name="Mirbahai L."/>
            <person name="Eastwood N."/>
            <person name="Colbourne J.K."/>
            <person name="Zhou J."/>
            <person name="Mallon E."/>
            <person name="Orsini L."/>
        </authorList>
    </citation>
    <scope>NUCLEOTIDE SEQUENCE [LARGE SCALE GENOMIC DNA]</scope>
    <source>
        <strain evidence="1">LRV0_1</strain>
    </source>
</reference>
<name>A0ABQ9Z523_9CRUS</name>
<comment type="caution">
    <text evidence="1">The sequence shown here is derived from an EMBL/GenBank/DDBJ whole genome shotgun (WGS) entry which is preliminary data.</text>
</comment>
<evidence type="ECO:0000313" key="2">
    <source>
        <dbReference type="Proteomes" id="UP001234178"/>
    </source>
</evidence>
<keyword evidence="2" id="KW-1185">Reference proteome</keyword>
<evidence type="ECO:0000313" key="1">
    <source>
        <dbReference type="EMBL" id="KAK4007970.1"/>
    </source>
</evidence>
<accession>A0ABQ9Z523</accession>
<gene>
    <name evidence="1" type="ORF">OUZ56_013129</name>
</gene>
<protein>
    <submittedName>
        <fullName evidence="1">Uncharacterized protein</fullName>
    </submittedName>
</protein>
<dbReference type="EMBL" id="JAOYFB010000002">
    <property type="protein sequence ID" value="KAK4007970.1"/>
    <property type="molecule type" value="Genomic_DNA"/>
</dbReference>
<sequence length="109" mass="12317">MQIESWISQKQNRYLKLVVGLAQLRCSTTKGSECKKNVFAFGIAKLALLVLDSKNGTNRAKWKGTLKYDRTEIYVYYKIHFSESGDGKKGTIDFRIEATALACPFCIPC</sequence>
<organism evidence="1 2">
    <name type="scientific">Daphnia magna</name>
    <dbReference type="NCBI Taxonomy" id="35525"/>
    <lineage>
        <taxon>Eukaryota</taxon>
        <taxon>Metazoa</taxon>
        <taxon>Ecdysozoa</taxon>
        <taxon>Arthropoda</taxon>
        <taxon>Crustacea</taxon>
        <taxon>Branchiopoda</taxon>
        <taxon>Diplostraca</taxon>
        <taxon>Cladocera</taxon>
        <taxon>Anomopoda</taxon>
        <taxon>Daphniidae</taxon>
        <taxon>Daphnia</taxon>
    </lineage>
</organism>